<dbReference type="GO" id="GO:0006564">
    <property type="term" value="P:L-serine biosynthetic process"/>
    <property type="evidence" value="ECO:0007669"/>
    <property type="project" value="TreeGrafter"/>
</dbReference>
<dbReference type="GO" id="GO:0036424">
    <property type="term" value="F:L-phosphoserine phosphatase activity"/>
    <property type="evidence" value="ECO:0007669"/>
    <property type="project" value="TreeGrafter"/>
</dbReference>
<dbReference type="Proteomes" id="UP000287124">
    <property type="component" value="Unassembled WGS sequence"/>
</dbReference>
<dbReference type="SUPFAM" id="SSF53271">
    <property type="entry name" value="PRTase-like"/>
    <property type="match status" value="1"/>
</dbReference>
<dbReference type="CDD" id="cd06223">
    <property type="entry name" value="PRTases_typeI"/>
    <property type="match status" value="1"/>
</dbReference>
<proteinExistence type="predicted"/>
<name>A0A430M479_9HYPO</name>
<organism evidence="2 3">
    <name type="scientific">Fusarium euwallaceae</name>
    <dbReference type="NCBI Taxonomy" id="1147111"/>
    <lineage>
        <taxon>Eukaryota</taxon>
        <taxon>Fungi</taxon>
        <taxon>Dikarya</taxon>
        <taxon>Ascomycota</taxon>
        <taxon>Pezizomycotina</taxon>
        <taxon>Sordariomycetes</taxon>
        <taxon>Hypocreomycetidae</taxon>
        <taxon>Hypocreales</taxon>
        <taxon>Nectriaceae</taxon>
        <taxon>Fusarium</taxon>
        <taxon>Fusarium solani species complex</taxon>
    </lineage>
</organism>
<protein>
    <recommendedName>
        <fullName evidence="1">Phosphoribosyltransferase domain-containing protein</fullName>
    </recommendedName>
</protein>
<keyword evidence="3" id="KW-1185">Reference proteome</keyword>
<dbReference type="Gene3D" id="3.40.50.300">
    <property type="entry name" value="P-loop containing nucleotide triphosphate hydrolases"/>
    <property type="match status" value="1"/>
</dbReference>
<dbReference type="GO" id="GO:0000287">
    <property type="term" value="F:magnesium ion binding"/>
    <property type="evidence" value="ECO:0007669"/>
    <property type="project" value="TreeGrafter"/>
</dbReference>
<dbReference type="InterPro" id="IPR029057">
    <property type="entry name" value="PRTase-like"/>
</dbReference>
<dbReference type="EMBL" id="MIKF01000023">
    <property type="protein sequence ID" value="RTE82712.1"/>
    <property type="molecule type" value="Genomic_DNA"/>
</dbReference>
<dbReference type="InterPro" id="IPR027417">
    <property type="entry name" value="P-loop_NTPase"/>
</dbReference>
<dbReference type="InterPro" id="IPR050582">
    <property type="entry name" value="HAD-like_SerB"/>
</dbReference>
<dbReference type="GO" id="GO:0005737">
    <property type="term" value="C:cytoplasm"/>
    <property type="evidence" value="ECO:0007669"/>
    <property type="project" value="TreeGrafter"/>
</dbReference>
<evidence type="ECO:0000313" key="2">
    <source>
        <dbReference type="EMBL" id="RTE82712.1"/>
    </source>
</evidence>
<dbReference type="InterPro" id="IPR023214">
    <property type="entry name" value="HAD_sf"/>
</dbReference>
<dbReference type="InterPro" id="IPR000836">
    <property type="entry name" value="PRTase_dom"/>
</dbReference>
<dbReference type="Pfam" id="PF14681">
    <property type="entry name" value="UPRTase"/>
    <property type="match status" value="1"/>
</dbReference>
<dbReference type="PANTHER" id="PTHR43344">
    <property type="entry name" value="PHOSPHOSERINE PHOSPHATASE"/>
    <property type="match status" value="1"/>
</dbReference>
<accession>A0A430M479</accession>
<dbReference type="Gene3D" id="3.40.50.1000">
    <property type="entry name" value="HAD superfamily/HAD-like"/>
    <property type="match status" value="1"/>
</dbReference>
<dbReference type="SUPFAM" id="SSF56784">
    <property type="entry name" value="HAD-like"/>
    <property type="match status" value="1"/>
</dbReference>
<evidence type="ECO:0000313" key="3">
    <source>
        <dbReference type="Proteomes" id="UP000287124"/>
    </source>
</evidence>
<evidence type="ECO:0000259" key="1">
    <source>
        <dbReference type="Pfam" id="PF14681"/>
    </source>
</evidence>
<dbReference type="InterPro" id="IPR036412">
    <property type="entry name" value="HAD-like_sf"/>
</dbReference>
<dbReference type="SUPFAM" id="SSF52540">
    <property type="entry name" value="P-loop containing nucleoside triphosphate hydrolases"/>
    <property type="match status" value="1"/>
</dbReference>
<dbReference type="Pfam" id="PF12710">
    <property type="entry name" value="HAD"/>
    <property type="match status" value="1"/>
</dbReference>
<dbReference type="AlphaFoldDB" id="A0A430M479"/>
<dbReference type="Gene3D" id="3.40.50.2020">
    <property type="match status" value="1"/>
</dbReference>
<dbReference type="PANTHER" id="PTHR43344:SF20">
    <property type="entry name" value="URACIL PHOSPHORIBOSYLTRANSFERASE"/>
    <property type="match status" value="1"/>
</dbReference>
<sequence length="683" mass="75906">MESASDRALLGISTVSQASDKPIVIGLYGISGSGKSFVMSHLKNTLYTEYYEFYEGSEVIASLVPGGLEAFQALDEQQKTSWRARAIKKIKKKALRSDKISIVTGHFMFWSEGETAGQTVYTLSDLYVFTHIIYLKTPAEHIFQYRLDDKLRNRPLASVEHLHKWQEAEVDGLRHLCPQHGILFHVLTDPVSMCNKARAAVKRFLHTSVMYDEENKLTLFNYFLDEVDNRQLETALVLDADRTLAPMDAGVLFWQNIDRIPSRSTSTCPLKELFGGPLGYTDKAFHQANLLYEEAADDDDEFDALCETAASSVVMYPEIVSLLRAAAEHKHVFSVVVTCGIRRVWEKVLEKEGLSSTVKVLGGGRISDGFVVLLATKADIVAQLREVWNLYTWVFGASPLDIPMLKVADEAIVVVGEEQVRSSSMDAVLAKALEGGQFNARQALLPGHVSHRLDQTKLPLVRLDDSDFVESVLRKRFEVLHATEKCVAKLLMSPMRDASVAGPALRAAHQRVGLYLANEFVSQLVGVEEYPIPHVQGNQTRGYRLKHEQQTSIVALMRGGEPMACGISEAFPAAMFIHAASASDIKDHHLQNQSTVILVDSAVNSGNSLTKFVSRIRTSHPRIRIVVVAGVVQAEVTDKSHDWHRLMRSFGVSLVALRLSKNKFTGTKSTDTGNRLFNTTHSP</sequence>
<dbReference type="Pfam" id="PF13207">
    <property type="entry name" value="AAA_17"/>
    <property type="match status" value="1"/>
</dbReference>
<reference evidence="2 3" key="1">
    <citation type="submission" date="2017-06" db="EMBL/GenBank/DDBJ databases">
        <title>Comparative genomic analysis of Ambrosia Fusariam Clade fungi.</title>
        <authorList>
            <person name="Stajich J.E."/>
            <person name="Carrillo J."/>
            <person name="Kijimoto T."/>
            <person name="Eskalen A."/>
            <person name="O'Donnell K."/>
            <person name="Kasson M."/>
        </authorList>
    </citation>
    <scope>NUCLEOTIDE SEQUENCE [LARGE SCALE GENOMIC DNA]</scope>
    <source>
        <strain evidence="2 3">UCR1854</strain>
    </source>
</reference>
<comment type="caution">
    <text evidence="2">The sequence shown here is derived from an EMBL/GenBank/DDBJ whole genome shotgun (WGS) entry which is preliminary data.</text>
</comment>
<gene>
    <name evidence="2" type="ORF">BHE90_002665</name>
</gene>
<feature type="domain" description="Phosphoribosyltransferase" evidence="1">
    <location>
        <begin position="483"/>
        <end position="679"/>
    </location>
</feature>